<evidence type="ECO:0000256" key="4">
    <source>
        <dbReference type="ARBA" id="ARBA00022833"/>
    </source>
</evidence>
<feature type="region of interest" description="Disordered" evidence="6">
    <location>
        <begin position="537"/>
        <end position="573"/>
    </location>
</feature>
<proteinExistence type="predicted"/>
<keyword evidence="2" id="KW-0677">Repeat</keyword>
<protein>
    <submittedName>
        <fullName evidence="8">Protein FAM164A</fullName>
    </submittedName>
</protein>
<dbReference type="PROSITE" id="PS52027">
    <property type="entry name" value="ZF_C2HC_C3H"/>
    <property type="match status" value="2"/>
</dbReference>
<organism evidence="8">
    <name type="scientific">Lygus hesperus</name>
    <name type="common">Western plant bug</name>
    <dbReference type="NCBI Taxonomy" id="30085"/>
    <lineage>
        <taxon>Eukaryota</taxon>
        <taxon>Metazoa</taxon>
        <taxon>Ecdysozoa</taxon>
        <taxon>Arthropoda</taxon>
        <taxon>Hexapoda</taxon>
        <taxon>Insecta</taxon>
        <taxon>Pterygota</taxon>
        <taxon>Neoptera</taxon>
        <taxon>Paraneoptera</taxon>
        <taxon>Hemiptera</taxon>
        <taxon>Heteroptera</taxon>
        <taxon>Panheteroptera</taxon>
        <taxon>Cimicomorpha</taxon>
        <taxon>Miridae</taxon>
        <taxon>Mirini</taxon>
        <taxon>Lygus</taxon>
    </lineage>
</organism>
<dbReference type="Pfam" id="PF13913">
    <property type="entry name" value="zf-C2HC_2"/>
    <property type="match status" value="2"/>
</dbReference>
<evidence type="ECO:0000313" key="8">
    <source>
        <dbReference type="EMBL" id="JAQ00702.1"/>
    </source>
</evidence>
<accession>A0A146L0C1</accession>
<gene>
    <name evidence="8" type="primary">fam164a_2</name>
    <name evidence="8" type="ORF">g.47816</name>
</gene>
<evidence type="ECO:0000256" key="2">
    <source>
        <dbReference type="ARBA" id="ARBA00022737"/>
    </source>
</evidence>
<keyword evidence="3 5" id="KW-0863">Zinc-finger</keyword>
<sequence>MIKYRKLKNLLIWKCKQKKVGSQLPTATRMAELEEVEPPVPIVLLPCASCSRTFRPEALAKHTKVCEKTLMKKRKKFDSSRQRLQGTDVPVFPPPPKPVKESPLKPIPQTKWREKQAELAKTLHSVRKKSEGGSTIPVKPSDHEQCPYCDRFFGPKAYDRHAEWCKEQHTKLKNSSNINNEARERLQVRTKYRAPLSNKVLTRDKYLPRSRDPSPMSMSRIEVEEPSKTKLHSPALNRSSSLRMSGRSRSMVSKAPSIPPVELRDSRVRNHQSSINVRGREPPHSREPERASLTNGTVNAKPKIVNVNQHPKKHLPQVVRHVIATVLPQRFSLQDVSKYDPFASAEQQMLELFGGAQSPPEKLTHAQQASPPAQDTQEQKPVSSPDTPSSAFAIYTPLNKRPSSTESLKSDNKENNNLDSDDTMSPTNDRMDTNKNFSLSNLSLCSIISIDSVDCNRNPIGMKSFRVRDEPLQRSCSAVEGKHGRNRVKVNMQQMLYGFDSPDPPLSPTRSVDVGNLEACEAELIVSMMEFEKMLNNSPIPTLDHPSPVSPSSKTLDNGGSPKAAEDDQDSKAVVPLSIDSAYGSSLTRASSGEGDAPRAEPSKFCHECGSKYPVQMAKFCCNCGIRRIAI</sequence>
<feature type="compositionally biased region" description="Polar residues" evidence="6">
    <location>
        <begin position="417"/>
        <end position="428"/>
    </location>
</feature>
<dbReference type="AlphaFoldDB" id="A0A146L0C1"/>
<evidence type="ECO:0000259" key="7">
    <source>
        <dbReference type="PROSITE" id="PS52027"/>
    </source>
</evidence>
<evidence type="ECO:0000256" key="3">
    <source>
        <dbReference type="ARBA" id="ARBA00022771"/>
    </source>
</evidence>
<dbReference type="Gene3D" id="3.30.160.60">
    <property type="entry name" value="Classic Zinc Finger"/>
    <property type="match status" value="1"/>
</dbReference>
<evidence type="ECO:0000256" key="6">
    <source>
        <dbReference type="SAM" id="MobiDB-lite"/>
    </source>
</evidence>
<feature type="compositionally biased region" description="Basic and acidic residues" evidence="6">
    <location>
        <begin position="203"/>
        <end position="212"/>
    </location>
</feature>
<keyword evidence="1" id="KW-0479">Metal-binding</keyword>
<name>A0A146L0C1_LYGHE</name>
<feature type="compositionally biased region" description="Polar residues" evidence="6">
    <location>
        <begin position="365"/>
        <end position="390"/>
    </location>
</feature>
<feature type="compositionally biased region" description="Basic and acidic residues" evidence="6">
    <location>
        <begin position="278"/>
        <end position="290"/>
    </location>
</feature>
<feature type="region of interest" description="Disordered" evidence="6">
    <location>
        <begin position="76"/>
        <end position="105"/>
    </location>
</feature>
<feature type="domain" description="C2HC/C3H-type" evidence="7">
    <location>
        <begin position="43"/>
        <end position="72"/>
    </location>
</feature>
<evidence type="ECO:0000256" key="5">
    <source>
        <dbReference type="PROSITE-ProRule" id="PRU01371"/>
    </source>
</evidence>
<reference evidence="8" key="1">
    <citation type="journal article" date="2016" name="Gigascience">
        <title>De novo construction of an expanded transcriptome assembly for the western tarnished plant bug, Lygus hesperus.</title>
        <authorList>
            <person name="Tassone E.E."/>
            <person name="Geib S.M."/>
            <person name="Hall B."/>
            <person name="Fabrick J.A."/>
            <person name="Brent C.S."/>
            <person name="Hull J.J."/>
        </authorList>
    </citation>
    <scope>NUCLEOTIDE SEQUENCE</scope>
</reference>
<dbReference type="EMBL" id="GDHC01017927">
    <property type="protein sequence ID" value="JAQ00702.1"/>
    <property type="molecule type" value="Transcribed_RNA"/>
</dbReference>
<evidence type="ECO:0000256" key="1">
    <source>
        <dbReference type="ARBA" id="ARBA00022723"/>
    </source>
</evidence>
<dbReference type="PANTHER" id="PTHR13555">
    <property type="entry name" value="C2H2 ZINC FINGER CGI-62-RELATED"/>
    <property type="match status" value="1"/>
</dbReference>
<feature type="region of interest" description="Disordered" evidence="6">
    <location>
        <begin position="356"/>
        <end position="432"/>
    </location>
</feature>
<feature type="domain" description="C2HC/C3H-type" evidence="7">
    <location>
        <begin position="142"/>
        <end position="171"/>
    </location>
</feature>
<feature type="region of interest" description="Disordered" evidence="6">
    <location>
        <begin position="203"/>
        <end position="299"/>
    </location>
</feature>
<dbReference type="GO" id="GO:0008270">
    <property type="term" value="F:zinc ion binding"/>
    <property type="evidence" value="ECO:0007669"/>
    <property type="project" value="UniProtKB-KW"/>
</dbReference>
<feature type="compositionally biased region" description="Low complexity" evidence="6">
    <location>
        <begin position="238"/>
        <end position="253"/>
    </location>
</feature>
<keyword evidence="4" id="KW-0862">Zinc</keyword>
<dbReference type="InterPro" id="IPR049899">
    <property type="entry name" value="Znf_C2HC_C3H"/>
</dbReference>
<dbReference type="InterPro" id="IPR026319">
    <property type="entry name" value="ZC2HC1A/B-like"/>
</dbReference>